<accession>A0A1C3XGF5</accession>
<gene>
    <name evidence="1" type="ORF">GA0061098_101589</name>
</gene>
<dbReference type="AlphaFoldDB" id="A0A1C3XGF5"/>
<evidence type="ECO:0000313" key="2">
    <source>
        <dbReference type="Proteomes" id="UP000199184"/>
    </source>
</evidence>
<sequence length="70" mass="7973">MTDPPGESDARAGMHRGIRYSLRPNAAPGYWQYAYAIGARVRSGRVQGRLRQLAVRRVQMRIDRDMRIGS</sequence>
<evidence type="ECO:0000313" key="1">
    <source>
        <dbReference type="EMBL" id="SCB51176.1"/>
    </source>
</evidence>
<reference evidence="2" key="1">
    <citation type="submission" date="2016-08" db="EMBL/GenBank/DDBJ databases">
        <authorList>
            <person name="Varghese N."/>
            <person name="Submissions Spin"/>
        </authorList>
    </citation>
    <scope>NUCLEOTIDE SEQUENCE [LARGE SCALE GENOMIC DNA]</scope>
    <source>
        <strain evidence="2">ERR11</strain>
    </source>
</reference>
<proteinExistence type="predicted"/>
<protein>
    <submittedName>
        <fullName evidence="1">Uncharacterized protein</fullName>
    </submittedName>
</protein>
<name>A0A1C3XGF5_9BRAD</name>
<dbReference type="Proteomes" id="UP000199184">
    <property type="component" value="Unassembled WGS sequence"/>
</dbReference>
<keyword evidence="2" id="KW-1185">Reference proteome</keyword>
<organism evidence="1 2">
    <name type="scientific">Bradyrhizobium shewense</name>
    <dbReference type="NCBI Taxonomy" id="1761772"/>
    <lineage>
        <taxon>Bacteria</taxon>
        <taxon>Pseudomonadati</taxon>
        <taxon>Pseudomonadota</taxon>
        <taxon>Alphaproteobacteria</taxon>
        <taxon>Hyphomicrobiales</taxon>
        <taxon>Nitrobacteraceae</taxon>
        <taxon>Bradyrhizobium</taxon>
    </lineage>
</organism>
<dbReference type="EMBL" id="FMAI01000015">
    <property type="protein sequence ID" value="SCB51176.1"/>
    <property type="molecule type" value="Genomic_DNA"/>
</dbReference>
<dbReference type="RefSeq" id="WP_129590933.1">
    <property type="nucleotide sequence ID" value="NZ_FMAI01000015.1"/>
</dbReference>